<dbReference type="Proteomes" id="UP001595818">
    <property type="component" value="Unassembled WGS sequence"/>
</dbReference>
<sequence length="296" mass="34211">MPRIINIAPFEPLKNYDLSGIKDISILIKTLERETHLSQLLDSINRYGFRGPVIIADDSKIPYKSSILEKYMDLNITYLELPYDTGTAEGRNRMLELVNTPFFLLCDDDFVFDNRTRIPVMRDFLVGNELDILGGVFRQHNRKTRLGKWLLSINRRLGDKGYVLPSFQIYEYHAGLEVHPDRISLTSIPYSDPFTRCDLIHNFFLARTEKVKSFGAWNPILKGGEHQNFFIRAKLAGLKVATTRRCGVIHDQWTPNSLAYQQLRDRGNEYQMLALKEFGVDRLENYREVLGGSFGI</sequence>
<dbReference type="InterPro" id="IPR001173">
    <property type="entry name" value="Glyco_trans_2-like"/>
</dbReference>
<evidence type="ECO:0000313" key="3">
    <source>
        <dbReference type="Proteomes" id="UP001595818"/>
    </source>
</evidence>
<dbReference type="RefSeq" id="WP_377066613.1">
    <property type="nucleotide sequence ID" value="NZ_JBHSJJ010000011.1"/>
</dbReference>
<reference evidence="3" key="1">
    <citation type="journal article" date="2019" name="Int. J. Syst. Evol. Microbiol.">
        <title>The Global Catalogue of Microorganisms (GCM) 10K type strain sequencing project: providing services to taxonomists for standard genome sequencing and annotation.</title>
        <authorList>
            <consortium name="The Broad Institute Genomics Platform"/>
            <consortium name="The Broad Institute Genome Sequencing Center for Infectious Disease"/>
            <person name="Wu L."/>
            <person name="Ma J."/>
        </authorList>
    </citation>
    <scope>NUCLEOTIDE SEQUENCE [LARGE SCALE GENOMIC DNA]</scope>
    <source>
        <strain evidence="3">CGMCC 4.7466</strain>
    </source>
</reference>
<dbReference type="Pfam" id="PF00535">
    <property type="entry name" value="Glycos_transf_2"/>
    <property type="match status" value="1"/>
</dbReference>
<accession>A0ABV9T4G5</accession>
<gene>
    <name evidence="2" type="ORF">ACFPFU_17995</name>
</gene>
<dbReference type="InterPro" id="IPR029044">
    <property type="entry name" value="Nucleotide-diphossugar_trans"/>
</dbReference>
<dbReference type="PANTHER" id="PTHR15046">
    <property type="entry name" value="GLYCO_TRANS_2-LIKE DOMAIN-CONTAINING PROTEIN"/>
    <property type="match status" value="1"/>
</dbReference>
<dbReference type="Gene3D" id="3.90.550.10">
    <property type="entry name" value="Spore Coat Polysaccharide Biosynthesis Protein SpsA, Chain A"/>
    <property type="match status" value="1"/>
</dbReference>
<keyword evidence="3" id="KW-1185">Reference proteome</keyword>
<evidence type="ECO:0000259" key="1">
    <source>
        <dbReference type="Pfam" id="PF00535"/>
    </source>
</evidence>
<evidence type="ECO:0000313" key="2">
    <source>
        <dbReference type="EMBL" id="MFC4873599.1"/>
    </source>
</evidence>
<dbReference type="EMBL" id="JBHSJJ010000011">
    <property type="protein sequence ID" value="MFC4873599.1"/>
    <property type="molecule type" value="Genomic_DNA"/>
</dbReference>
<dbReference type="PANTHER" id="PTHR15046:SF3">
    <property type="entry name" value="BETA-1,4 N-ACETYLGALACTOSAMINYLTRANSFERASE 2-LIKE"/>
    <property type="match status" value="1"/>
</dbReference>
<feature type="domain" description="Glycosyltransferase 2-like" evidence="1">
    <location>
        <begin position="25"/>
        <end position="153"/>
    </location>
</feature>
<name>A0ABV9T4G5_9BACT</name>
<dbReference type="SUPFAM" id="SSF53448">
    <property type="entry name" value="Nucleotide-diphospho-sugar transferases"/>
    <property type="match status" value="1"/>
</dbReference>
<proteinExistence type="predicted"/>
<comment type="caution">
    <text evidence="2">The sequence shown here is derived from an EMBL/GenBank/DDBJ whole genome shotgun (WGS) entry which is preliminary data.</text>
</comment>
<protein>
    <submittedName>
        <fullName evidence="2">Glycosyltransferase family 2 protein</fullName>
    </submittedName>
</protein>
<organism evidence="2 3">
    <name type="scientific">Negadavirga shengliensis</name>
    <dbReference type="NCBI Taxonomy" id="1389218"/>
    <lineage>
        <taxon>Bacteria</taxon>
        <taxon>Pseudomonadati</taxon>
        <taxon>Bacteroidota</taxon>
        <taxon>Cytophagia</taxon>
        <taxon>Cytophagales</taxon>
        <taxon>Cyclobacteriaceae</taxon>
        <taxon>Negadavirga</taxon>
    </lineage>
</organism>